<comment type="pathway">
    <text evidence="2 10">Cofactor biosynthesis; NAD(+) biosynthesis; deamido-NAD(+) from nicotinate D-ribonucleotide: step 1/1.</text>
</comment>
<evidence type="ECO:0000256" key="9">
    <source>
        <dbReference type="ARBA" id="ARBA00048721"/>
    </source>
</evidence>
<keyword evidence="7 10" id="KW-0067">ATP-binding</keyword>
<dbReference type="PANTHER" id="PTHR39321">
    <property type="entry name" value="NICOTINATE-NUCLEOTIDE ADENYLYLTRANSFERASE-RELATED"/>
    <property type="match status" value="1"/>
</dbReference>
<comment type="similarity">
    <text evidence="10">Belongs to the NadD family.</text>
</comment>
<dbReference type="NCBIfam" id="NF000840">
    <property type="entry name" value="PRK00071.1-3"/>
    <property type="match status" value="1"/>
</dbReference>
<name>A0A931LVL8_FIMGI</name>
<dbReference type="InterPro" id="IPR004821">
    <property type="entry name" value="Cyt_trans-like"/>
</dbReference>
<evidence type="ECO:0000256" key="2">
    <source>
        <dbReference type="ARBA" id="ARBA00005019"/>
    </source>
</evidence>
<dbReference type="EC" id="2.7.7.18" evidence="10"/>
<keyword evidence="6 10" id="KW-0547">Nucleotide-binding</keyword>
<dbReference type="Pfam" id="PF01467">
    <property type="entry name" value="CTP_transf_like"/>
    <property type="match status" value="1"/>
</dbReference>
<keyword evidence="8 10" id="KW-0520">NAD</keyword>
<evidence type="ECO:0000256" key="7">
    <source>
        <dbReference type="ARBA" id="ARBA00022840"/>
    </source>
</evidence>
<feature type="domain" description="Cytidyltransferase-like" evidence="11">
    <location>
        <begin position="5"/>
        <end position="167"/>
    </location>
</feature>
<dbReference type="Gene3D" id="3.40.50.620">
    <property type="entry name" value="HUPs"/>
    <property type="match status" value="1"/>
</dbReference>
<protein>
    <recommendedName>
        <fullName evidence="10">Probable nicotinate-nucleotide adenylyltransferase</fullName>
        <ecNumber evidence="10">2.7.7.18</ecNumber>
    </recommendedName>
    <alternativeName>
        <fullName evidence="10">Deamido-NAD(+) diphosphorylase</fullName>
    </alternativeName>
    <alternativeName>
        <fullName evidence="10">Deamido-NAD(+) pyrophosphorylase</fullName>
    </alternativeName>
    <alternativeName>
        <fullName evidence="10">Nicotinate mononucleotide adenylyltransferase</fullName>
        <shortName evidence="10">NaMN adenylyltransferase</shortName>
    </alternativeName>
</protein>
<evidence type="ECO:0000256" key="5">
    <source>
        <dbReference type="ARBA" id="ARBA00022695"/>
    </source>
</evidence>
<sequence length="195" mass="21661">MRIGILGGSFDPPHNGHLALARAALEHLALDEVLFVPVARNPLKRFRPSKASHRLEMVRLMIEGEPQMAVSDLEIRRGGKSYAVDSLIELNMARPADYWFLLGADALKDFASWKQPERLLHLCRIAVALRPGQELEPVLRAVPAELRSMVDLVPMPPLDISSTDLRDKLSSGKAIARWVPAQVAAYISENHLYGS</sequence>
<comment type="catalytic activity">
    <reaction evidence="9 10">
        <text>nicotinate beta-D-ribonucleotide + ATP + H(+) = deamido-NAD(+) + diphosphate</text>
        <dbReference type="Rhea" id="RHEA:22860"/>
        <dbReference type="ChEBI" id="CHEBI:15378"/>
        <dbReference type="ChEBI" id="CHEBI:30616"/>
        <dbReference type="ChEBI" id="CHEBI:33019"/>
        <dbReference type="ChEBI" id="CHEBI:57502"/>
        <dbReference type="ChEBI" id="CHEBI:58437"/>
        <dbReference type="EC" id="2.7.7.18"/>
    </reaction>
</comment>
<evidence type="ECO:0000256" key="4">
    <source>
        <dbReference type="ARBA" id="ARBA00022679"/>
    </source>
</evidence>
<comment type="function">
    <text evidence="1 10">Catalyzes the reversible adenylation of nicotinate mononucleotide (NaMN) to nicotinic acid adenine dinucleotide (NaAD).</text>
</comment>
<evidence type="ECO:0000256" key="1">
    <source>
        <dbReference type="ARBA" id="ARBA00002324"/>
    </source>
</evidence>
<dbReference type="SUPFAM" id="SSF52374">
    <property type="entry name" value="Nucleotidylyl transferase"/>
    <property type="match status" value="1"/>
</dbReference>
<dbReference type="InterPro" id="IPR005248">
    <property type="entry name" value="NadD/NMNAT"/>
</dbReference>
<dbReference type="NCBIfam" id="TIGR00482">
    <property type="entry name" value="nicotinate (nicotinamide) nucleotide adenylyltransferase"/>
    <property type="match status" value="1"/>
</dbReference>
<evidence type="ECO:0000313" key="12">
    <source>
        <dbReference type="EMBL" id="MBI1757044.1"/>
    </source>
</evidence>
<keyword evidence="3 10" id="KW-0662">Pyridine nucleotide biosynthesis</keyword>
<evidence type="ECO:0000259" key="11">
    <source>
        <dbReference type="Pfam" id="PF01467"/>
    </source>
</evidence>
<dbReference type="Proteomes" id="UP000727962">
    <property type="component" value="Unassembled WGS sequence"/>
</dbReference>
<evidence type="ECO:0000256" key="3">
    <source>
        <dbReference type="ARBA" id="ARBA00022642"/>
    </source>
</evidence>
<dbReference type="PANTHER" id="PTHR39321:SF3">
    <property type="entry name" value="PHOSPHOPANTETHEINE ADENYLYLTRANSFERASE"/>
    <property type="match status" value="1"/>
</dbReference>
<reference evidence="12" key="1">
    <citation type="submission" date="2020-07" db="EMBL/GenBank/DDBJ databases">
        <title>Huge and variable diversity of episymbiotic CPR bacteria and DPANN archaea in groundwater ecosystems.</title>
        <authorList>
            <person name="He C.Y."/>
            <person name="Keren R."/>
            <person name="Whittaker M."/>
            <person name="Farag I.F."/>
            <person name="Doudna J."/>
            <person name="Cate J.H.D."/>
            <person name="Banfield J.F."/>
        </authorList>
    </citation>
    <scope>NUCLEOTIDE SEQUENCE</scope>
    <source>
        <strain evidence="12">NC_groundwater_17_Pr7_B-0.1um_64_12</strain>
    </source>
</reference>
<keyword evidence="4 10" id="KW-0808">Transferase</keyword>
<dbReference type="AlphaFoldDB" id="A0A931LVL8"/>
<dbReference type="InterPro" id="IPR014729">
    <property type="entry name" value="Rossmann-like_a/b/a_fold"/>
</dbReference>
<dbReference type="NCBIfam" id="TIGR00125">
    <property type="entry name" value="cyt_tran_rel"/>
    <property type="match status" value="1"/>
</dbReference>
<dbReference type="EMBL" id="JACOSL010000047">
    <property type="protein sequence ID" value="MBI1757044.1"/>
    <property type="molecule type" value="Genomic_DNA"/>
</dbReference>
<proteinExistence type="inferred from homology"/>
<comment type="caution">
    <text evidence="12">The sequence shown here is derived from an EMBL/GenBank/DDBJ whole genome shotgun (WGS) entry which is preliminary data.</text>
</comment>
<evidence type="ECO:0000256" key="8">
    <source>
        <dbReference type="ARBA" id="ARBA00023027"/>
    </source>
</evidence>
<dbReference type="GO" id="GO:0004515">
    <property type="term" value="F:nicotinate-nucleotide adenylyltransferase activity"/>
    <property type="evidence" value="ECO:0007669"/>
    <property type="project" value="UniProtKB-UniRule"/>
</dbReference>
<dbReference type="CDD" id="cd02165">
    <property type="entry name" value="NMNAT"/>
    <property type="match status" value="1"/>
</dbReference>
<dbReference type="HAMAP" id="MF_00244">
    <property type="entry name" value="NaMN_adenylyltr"/>
    <property type="match status" value="1"/>
</dbReference>
<evidence type="ECO:0000313" key="13">
    <source>
        <dbReference type="Proteomes" id="UP000727962"/>
    </source>
</evidence>
<keyword evidence="5 10" id="KW-0548">Nucleotidyltransferase</keyword>
<dbReference type="GO" id="GO:0009435">
    <property type="term" value="P:NAD+ biosynthetic process"/>
    <property type="evidence" value="ECO:0007669"/>
    <property type="project" value="UniProtKB-UniRule"/>
</dbReference>
<gene>
    <name evidence="10 12" type="primary">nadD</name>
    <name evidence="12" type="ORF">HYR64_08060</name>
</gene>
<dbReference type="GO" id="GO:0005524">
    <property type="term" value="F:ATP binding"/>
    <property type="evidence" value="ECO:0007669"/>
    <property type="project" value="UniProtKB-KW"/>
</dbReference>
<organism evidence="12 13">
    <name type="scientific">Fimbriimonas ginsengisoli</name>
    <dbReference type="NCBI Taxonomy" id="1005039"/>
    <lineage>
        <taxon>Bacteria</taxon>
        <taxon>Bacillati</taxon>
        <taxon>Armatimonadota</taxon>
        <taxon>Fimbriimonadia</taxon>
        <taxon>Fimbriimonadales</taxon>
        <taxon>Fimbriimonadaceae</taxon>
        <taxon>Fimbriimonas</taxon>
    </lineage>
</organism>
<accession>A0A931LVL8</accession>
<evidence type="ECO:0000256" key="6">
    <source>
        <dbReference type="ARBA" id="ARBA00022741"/>
    </source>
</evidence>
<evidence type="ECO:0000256" key="10">
    <source>
        <dbReference type="HAMAP-Rule" id="MF_00244"/>
    </source>
</evidence>